<dbReference type="PROSITE" id="PS52009">
    <property type="entry name" value="GH84"/>
    <property type="match status" value="1"/>
</dbReference>
<protein>
    <recommendedName>
        <fullName evidence="2">GH84 domain-containing protein</fullName>
    </recommendedName>
</protein>
<dbReference type="Proteomes" id="UP000001064">
    <property type="component" value="Unassembled WGS sequence"/>
</dbReference>
<feature type="chain" id="PRO_5003262402" description="GH84 domain-containing protein" evidence="1">
    <location>
        <begin position="21"/>
        <end position="357"/>
    </location>
</feature>
<dbReference type="EMBL" id="GL871010">
    <property type="protein sequence ID" value="EGC37012.1"/>
    <property type="molecule type" value="Genomic_DNA"/>
</dbReference>
<organism evidence="3 4">
    <name type="scientific">Dictyostelium purpureum</name>
    <name type="common">Slime mold</name>
    <dbReference type="NCBI Taxonomy" id="5786"/>
    <lineage>
        <taxon>Eukaryota</taxon>
        <taxon>Amoebozoa</taxon>
        <taxon>Evosea</taxon>
        <taxon>Eumycetozoa</taxon>
        <taxon>Dictyostelia</taxon>
        <taxon>Dictyosteliales</taxon>
        <taxon>Dictyosteliaceae</taxon>
        <taxon>Dictyostelium</taxon>
    </lineage>
</organism>
<dbReference type="FunCoup" id="F0ZGB1">
    <property type="interactions" value="70"/>
</dbReference>
<name>F0ZGB1_DICPU</name>
<dbReference type="eggNOG" id="ENOG502RD45">
    <property type="taxonomic scope" value="Eukaryota"/>
</dbReference>
<proteinExistence type="predicted"/>
<dbReference type="GeneID" id="10503854"/>
<evidence type="ECO:0000259" key="2">
    <source>
        <dbReference type="PROSITE" id="PS52009"/>
    </source>
</evidence>
<dbReference type="InParanoid" id="F0ZGB1"/>
<keyword evidence="1" id="KW-0732">Signal</keyword>
<sequence>MKIILKLFFTFLLMIKFASAVINPNVGVVEGFYWTQDDTINGQYGEYSFTQRKQLIQTIAAYNLGVYWYVPQTINTMALWSATQLSEWTTVASLGQSLGVKVVVGIRPGWLETAAFPTILARLQQIHSTGVAYYTLNFDDAEGVATTAQQNLEVQLVSYLQTNLPSTFSLYGMIPYAYYQDMFSSKTIWQTKLAPIDAVSSAIPFIFTGKVITPSTFSSSQFPTLSSSRNMKFFDNWIASDANRISWGMIDGRVNANIFTSSYGYILNLAFPLERVIHHLYCAGQLASGGSSCSISTASQEWANWLNTNGFLHGKSVSTVKSSLQAAINADTYFETMADFEAAYPNLAGIFTTLPTI</sequence>
<dbReference type="AlphaFoldDB" id="F0ZGB1"/>
<reference evidence="4" key="1">
    <citation type="journal article" date="2011" name="Genome Biol.">
        <title>Comparative genomics of the social amoebae Dictyostelium discoideum and Dictyostelium purpureum.</title>
        <authorList>
            <consortium name="US DOE Joint Genome Institute (JGI-PGF)"/>
            <person name="Sucgang R."/>
            <person name="Kuo A."/>
            <person name="Tian X."/>
            <person name="Salerno W."/>
            <person name="Parikh A."/>
            <person name="Feasley C.L."/>
            <person name="Dalin E."/>
            <person name="Tu H."/>
            <person name="Huang E."/>
            <person name="Barry K."/>
            <person name="Lindquist E."/>
            <person name="Shapiro H."/>
            <person name="Bruce D."/>
            <person name="Schmutz J."/>
            <person name="Salamov A."/>
            <person name="Fey P."/>
            <person name="Gaudet P."/>
            <person name="Anjard C."/>
            <person name="Babu M.M."/>
            <person name="Basu S."/>
            <person name="Bushmanova Y."/>
            <person name="van der Wel H."/>
            <person name="Katoh-Kurasawa M."/>
            <person name="Dinh C."/>
            <person name="Coutinho P.M."/>
            <person name="Saito T."/>
            <person name="Elias M."/>
            <person name="Schaap P."/>
            <person name="Kay R.R."/>
            <person name="Henrissat B."/>
            <person name="Eichinger L."/>
            <person name="Rivero F."/>
            <person name="Putnam N.H."/>
            <person name="West C.M."/>
            <person name="Loomis W.F."/>
            <person name="Chisholm R.L."/>
            <person name="Shaulsky G."/>
            <person name="Strassmann J.E."/>
            <person name="Queller D.C."/>
            <person name="Kuspa A."/>
            <person name="Grigoriev I.V."/>
        </authorList>
    </citation>
    <scope>NUCLEOTIDE SEQUENCE [LARGE SCALE GENOMIC DNA]</scope>
    <source>
        <strain evidence="4">QSDP1</strain>
    </source>
</reference>
<dbReference type="KEGG" id="dpp:DICPUDRAFT_91714"/>
<feature type="signal peptide" evidence="1">
    <location>
        <begin position="1"/>
        <end position="20"/>
    </location>
</feature>
<dbReference type="Pfam" id="PF07555">
    <property type="entry name" value="NAGidase"/>
    <property type="match status" value="1"/>
</dbReference>
<dbReference type="RefSeq" id="XP_003286440.1">
    <property type="nucleotide sequence ID" value="XM_003286392.1"/>
</dbReference>
<dbReference type="Gene3D" id="3.20.20.80">
    <property type="entry name" value="Glycosidases"/>
    <property type="match status" value="1"/>
</dbReference>
<evidence type="ECO:0000256" key="1">
    <source>
        <dbReference type="SAM" id="SignalP"/>
    </source>
</evidence>
<dbReference type="OMA" id="VVEGFYW"/>
<gene>
    <name evidence="3" type="ORF">DICPUDRAFT_91714</name>
</gene>
<dbReference type="STRING" id="5786.F0ZGB1"/>
<dbReference type="VEuPathDB" id="AmoebaDB:DICPUDRAFT_91714"/>
<dbReference type="OrthoDB" id="16653at2759"/>
<feature type="domain" description="GH84" evidence="2">
    <location>
        <begin position="24"/>
        <end position="291"/>
    </location>
</feature>
<dbReference type="SUPFAM" id="SSF51445">
    <property type="entry name" value="(Trans)glycosidases"/>
    <property type="match status" value="1"/>
</dbReference>
<dbReference type="InterPro" id="IPR011496">
    <property type="entry name" value="O-GlcNAcase_cat"/>
</dbReference>
<dbReference type="InterPro" id="IPR017853">
    <property type="entry name" value="GH"/>
</dbReference>
<evidence type="ECO:0000313" key="3">
    <source>
        <dbReference type="EMBL" id="EGC37012.1"/>
    </source>
</evidence>
<keyword evidence="4" id="KW-1185">Reference proteome</keyword>
<evidence type="ECO:0000313" key="4">
    <source>
        <dbReference type="Proteomes" id="UP000001064"/>
    </source>
</evidence>
<accession>F0ZGB1</accession>